<keyword evidence="2" id="KW-0812">Transmembrane</keyword>
<gene>
    <name evidence="3" type="ORF">GCM10022271_07760</name>
</gene>
<evidence type="ECO:0000256" key="2">
    <source>
        <dbReference type="SAM" id="Phobius"/>
    </source>
</evidence>
<evidence type="ECO:0000313" key="3">
    <source>
        <dbReference type="EMBL" id="GAA3777968.1"/>
    </source>
</evidence>
<accession>A0ABP7GZR1</accession>
<keyword evidence="2" id="KW-0472">Membrane</keyword>
<proteinExistence type="predicted"/>
<evidence type="ECO:0000313" key="4">
    <source>
        <dbReference type="Proteomes" id="UP001501456"/>
    </source>
</evidence>
<feature type="coiled-coil region" evidence="1">
    <location>
        <begin position="80"/>
        <end position="107"/>
    </location>
</feature>
<dbReference type="EMBL" id="BAABBI010000001">
    <property type="protein sequence ID" value="GAA3777968.1"/>
    <property type="molecule type" value="Genomic_DNA"/>
</dbReference>
<sequence length="256" mass="29399">MNIFYLILAYVSPLLDVSNNLVPQEIKTNTSVASFNFLDIIFYLIFGLSILLNIVFILNRVNNNSRQNSKSTKKHDNDFENFYKIENSSLKNKISSLENKLHAFQKSNKLSSESKYNNLEKIEENQPIQSPIKTQLIEDEKPQTVDFEIPKPIAIYLPSPFENNRFSIEDVSNEQMPTSLYQIILDASNTTGKLLIIENADFTRALNSPDHYLEKACIYENAFSPNANGINIVEPGKVKLENQDWLITQKIKIKFI</sequence>
<keyword evidence="1" id="KW-0175">Coiled coil</keyword>
<dbReference type="Proteomes" id="UP001501456">
    <property type="component" value="Unassembled WGS sequence"/>
</dbReference>
<feature type="transmembrane region" description="Helical" evidence="2">
    <location>
        <begin position="40"/>
        <end position="61"/>
    </location>
</feature>
<evidence type="ECO:0000256" key="1">
    <source>
        <dbReference type="SAM" id="Coils"/>
    </source>
</evidence>
<dbReference type="RefSeq" id="WP_344727296.1">
    <property type="nucleotide sequence ID" value="NZ_BAABBI010000001.1"/>
</dbReference>
<reference evidence="4" key="1">
    <citation type="journal article" date="2019" name="Int. J. Syst. Evol. Microbiol.">
        <title>The Global Catalogue of Microorganisms (GCM) 10K type strain sequencing project: providing services to taxonomists for standard genome sequencing and annotation.</title>
        <authorList>
            <consortium name="The Broad Institute Genomics Platform"/>
            <consortium name="The Broad Institute Genome Sequencing Center for Infectious Disease"/>
            <person name="Wu L."/>
            <person name="Ma J."/>
        </authorList>
    </citation>
    <scope>NUCLEOTIDE SEQUENCE [LARGE SCALE GENOMIC DNA]</scope>
    <source>
        <strain evidence="4">JCM 17525</strain>
    </source>
</reference>
<protein>
    <submittedName>
        <fullName evidence="3">Uncharacterized protein</fullName>
    </submittedName>
</protein>
<comment type="caution">
    <text evidence="3">The sequence shown here is derived from an EMBL/GenBank/DDBJ whole genome shotgun (WGS) entry which is preliminary data.</text>
</comment>
<keyword evidence="4" id="KW-1185">Reference proteome</keyword>
<name>A0ABP7GZR1_9FLAO</name>
<keyword evidence="2" id="KW-1133">Transmembrane helix</keyword>
<organism evidence="3 4">
    <name type="scientific">Corallibacter vietnamensis</name>
    <dbReference type="NCBI Taxonomy" id="904130"/>
    <lineage>
        <taxon>Bacteria</taxon>
        <taxon>Pseudomonadati</taxon>
        <taxon>Bacteroidota</taxon>
        <taxon>Flavobacteriia</taxon>
        <taxon>Flavobacteriales</taxon>
        <taxon>Flavobacteriaceae</taxon>
        <taxon>Corallibacter</taxon>
    </lineage>
</organism>